<dbReference type="PATRIC" id="fig|1590043.3.peg.253"/>
<reference evidence="5" key="3">
    <citation type="submission" date="2021-06" db="EMBL/GenBank/DDBJ databases">
        <title>Genomic Description and Analysis of Intracellular Bacteria, Candidatus Berkiella cookevillensis and Candidatus Berkiella aquae.</title>
        <authorList>
            <person name="Kidane D.T."/>
            <person name="Mehari Y.T."/>
            <person name="Rice F.C."/>
            <person name="Arivett B.A."/>
            <person name="Farone A.L."/>
            <person name="Berk S.G."/>
            <person name="Farone M.B."/>
        </authorList>
    </citation>
    <scope>NUCLEOTIDE SEQUENCE</scope>
    <source>
        <strain evidence="5">HT99</strain>
    </source>
</reference>
<dbReference type="GO" id="GO:0005829">
    <property type="term" value="C:cytosol"/>
    <property type="evidence" value="ECO:0007669"/>
    <property type="project" value="TreeGrafter"/>
</dbReference>
<dbReference type="PANTHER" id="PTHR24113:SF12">
    <property type="entry name" value="RAN GTPASE-ACTIVATING PROTEIN 1"/>
    <property type="match status" value="1"/>
</dbReference>
<sequence length="342" mass="37997">MLHEINLYGEILNEQMKENLIQRIALAKEQNHQIIIDLGATNLTNELLSELLPFLTIPEVTELRLDDNPALTNVGISELCETLKEKPSSLKALSLCNINLGLDGALTLAELLKDYSLESLDLSSCQIPADGIQAITISLVEHQHLQHLNLNSNPVRKAITALGDLLQVNRKLQRLYLAECQLEESLAAAFVLGIKQNGSLKEINISANELSNQFVEEFAQAIQVNNTLTKYHGPDTAKKEIAHYCYRNELLPSNARWLNSYNPEASTTQRSIELIVESIPPTPSLCFISGRKAVQQGTLTPGSFNLPEGSQSHSLATVLFEGIYEEAAKHVPPYKRFRNTHN</sequence>
<dbReference type="InterPro" id="IPR032675">
    <property type="entry name" value="LRR_dom_sf"/>
</dbReference>
<keyword evidence="6" id="KW-1185">Reference proteome</keyword>
<dbReference type="AlphaFoldDB" id="A0A0Q9YPG9"/>
<dbReference type="EMBL" id="LKAJ01000001">
    <property type="protein sequence ID" value="KRG22710.1"/>
    <property type="molecule type" value="Genomic_DNA"/>
</dbReference>
<proteinExistence type="predicted"/>
<dbReference type="InterPro" id="IPR001611">
    <property type="entry name" value="Leu-rich_rpt"/>
</dbReference>
<dbReference type="PANTHER" id="PTHR24113">
    <property type="entry name" value="RAN GTPASE-ACTIVATING PROTEIN 1"/>
    <property type="match status" value="1"/>
</dbReference>
<evidence type="ECO:0000313" key="5">
    <source>
        <dbReference type="EMBL" id="MCS5711928.1"/>
    </source>
</evidence>
<accession>A0A0Q9YPG9</accession>
<dbReference type="GO" id="GO:0006913">
    <property type="term" value="P:nucleocytoplasmic transport"/>
    <property type="evidence" value="ECO:0007669"/>
    <property type="project" value="TreeGrafter"/>
</dbReference>
<dbReference type="Gene3D" id="3.80.10.10">
    <property type="entry name" value="Ribonuclease Inhibitor"/>
    <property type="match status" value="2"/>
</dbReference>
<evidence type="ECO:0000256" key="3">
    <source>
        <dbReference type="ARBA" id="ARBA00022737"/>
    </source>
</evidence>
<organism evidence="4">
    <name type="scientific">Candidatus Berkiella aquae</name>
    <dbReference type="NCBI Taxonomy" id="295108"/>
    <lineage>
        <taxon>Bacteria</taxon>
        <taxon>Pseudomonadati</taxon>
        <taxon>Pseudomonadota</taxon>
        <taxon>Gammaproteobacteria</taxon>
        <taxon>Candidatus Berkiellales</taxon>
        <taxon>Candidatus Berkiellaceae</taxon>
        <taxon>Candidatus Berkiella</taxon>
    </lineage>
</organism>
<dbReference type="GO" id="GO:0005096">
    <property type="term" value="F:GTPase activator activity"/>
    <property type="evidence" value="ECO:0007669"/>
    <property type="project" value="UniProtKB-KW"/>
</dbReference>
<dbReference type="Proteomes" id="UP000051497">
    <property type="component" value="Unassembled WGS sequence"/>
</dbReference>
<dbReference type="OrthoDB" id="1467561at2"/>
<name>A0A0Q9YPG9_9GAMM</name>
<evidence type="ECO:0000256" key="1">
    <source>
        <dbReference type="ARBA" id="ARBA00022468"/>
    </source>
</evidence>
<dbReference type="SMART" id="SM00368">
    <property type="entry name" value="LRR_RI"/>
    <property type="match status" value="6"/>
</dbReference>
<dbReference type="RefSeq" id="WP_075064896.1">
    <property type="nucleotide sequence ID" value="NZ_LKAJ02000001.1"/>
</dbReference>
<gene>
    <name evidence="4" type="ORF">HT99x_00250</name>
    <name evidence="5" type="ORF">HT99x_010835</name>
</gene>
<evidence type="ECO:0000313" key="4">
    <source>
        <dbReference type="EMBL" id="KRG22710.1"/>
    </source>
</evidence>
<evidence type="ECO:0000256" key="2">
    <source>
        <dbReference type="ARBA" id="ARBA00022614"/>
    </source>
</evidence>
<dbReference type="Pfam" id="PF13516">
    <property type="entry name" value="LRR_6"/>
    <property type="match status" value="2"/>
</dbReference>
<protein>
    <submittedName>
        <fullName evidence="4">Leucine Rich repeats (2 copies)</fullName>
    </submittedName>
</protein>
<dbReference type="GO" id="GO:0031267">
    <property type="term" value="F:small GTPase binding"/>
    <property type="evidence" value="ECO:0007669"/>
    <property type="project" value="TreeGrafter"/>
</dbReference>
<reference evidence="4" key="1">
    <citation type="submission" date="2015-09" db="EMBL/GenBank/DDBJ databases">
        <title>Draft Genome Sequences of Two Novel Amoeba-resistant Intranuclear Bacteria, Candidatus Berkiella cookevillensis and Candidatus Berkiella aquae.</title>
        <authorList>
            <person name="Mehari Y.T."/>
            <person name="Arivett B.A."/>
            <person name="Farone A.L."/>
            <person name="Gunderson J.H."/>
            <person name="Farone M.B."/>
        </authorList>
    </citation>
    <scope>NUCLEOTIDE SEQUENCE [LARGE SCALE GENOMIC DNA]</scope>
    <source>
        <strain evidence="4">HT99</strain>
    </source>
</reference>
<dbReference type="STRING" id="295108.HT99x_00250"/>
<dbReference type="EMBL" id="LKAJ02000001">
    <property type="protein sequence ID" value="MCS5711928.1"/>
    <property type="molecule type" value="Genomic_DNA"/>
</dbReference>
<dbReference type="SUPFAM" id="SSF52047">
    <property type="entry name" value="RNI-like"/>
    <property type="match status" value="1"/>
</dbReference>
<dbReference type="GO" id="GO:0048471">
    <property type="term" value="C:perinuclear region of cytoplasm"/>
    <property type="evidence" value="ECO:0007669"/>
    <property type="project" value="TreeGrafter"/>
</dbReference>
<keyword evidence="1" id="KW-0343">GTPase activation</keyword>
<dbReference type="InterPro" id="IPR027038">
    <property type="entry name" value="RanGap"/>
</dbReference>
<reference evidence="5" key="2">
    <citation type="journal article" date="2016" name="Genome Announc.">
        <title>Draft Genome Sequences of Two Novel Amoeba-Resistant Intranuclear Bacteria, 'Candidatus Berkiella cookevillensis' and 'Candidatus Berkiella aquae'.</title>
        <authorList>
            <person name="Mehari Y.T."/>
            <person name="Arivett B.A."/>
            <person name="Farone A.L."/>
            <person name="Gunderson J.H."/>
            <person name="Farone M.B."/>
        </authorList>
    </citation>
    <scope>NUCLEOTIDE SEQUENCE</scope>
    <source>
        <strain evidence="5">HT99</strain>
    </source>
</reference>
<keyword evidence="2" id="KW-0433">Leucine-rich repeat</keyword>
<keyword evidence="3" id="KW-0677">Repeat</keyword>
<evidence type="ECO:0000313" key="6">
    <source>
        <dbReference type="Proteomes" id="UP000051497"/>
    </source>
</evidence>
<comment type="caution">
    <text evidence="4">The sequence shown here is derived from an EMBL/GenBank/DDBJ whole genome shotgun (WGS) entry which is preliminary data.</text>
</comment>